<dbReference type="CDD" id="cd07067">
    <property type="entry name" value="HP_PGM_like"/>
    <property type="match status" value="1"/>
</dbReference>
<dbReference type="RefSeq" id="WP_231418189.1">
    <property type="nucleotide sequence ID" value="NZ_CP126446.1"/>
</dbReference>
<keyword evidence="2" id="KW-1185">Reference proteome</keyword>
<proteinExistence type="predicted"/>
<name>A0ABY8V179_9BACI</name>
<dbReference type="PANTHER" id="PTHR48100">
    <property type="entry name" value="BROAD-SPECIFICITY PHOSPHATASE YOR283W-RELATED"/>
    <property type="match status" value="1"/>
</dbReference>
<evidence type="ECO:0000313" key="2">
    <source>
        <dbReference type="Proteomes" id="UP001236652"/>
    </source>
</evidence>
<evidence type="ECO:0000313" key="1">
    <source>
        <dbReference type="EMBL" id="WIF99193.1"/>
    </source>
</evidence>
<dbReference type="InterPro" id="IPR013078">
    <property type="entry name" value="His_Pase_superF_clade-1"/>
</dbReference>
<dbReference type="SMART" id="SM00855">
    <property type="entry name" value="PGAM"/>
    <property type="match status" value="1"/>
</dbReference>
<protein>
    <submittedName>
        <fullName evidence="1">Histidine phosphatase family protein</fullName>
    </submittedName>
</protein>
<dbReference type="PIRSF" id="PIRSF000709">
    <property type="entry name" value="6PFK_2-Ptase"/>
    <property type="match status" value="1"/>
</dbReference>
<reference evidence="1 2" key="1">
    <citation type="submission" date="2023-05" db="EMBL/GenBank/DDBJ databases">
        <title>Comparative genomics reveals the evidence of polycyclic aromatic hydrocarbons degradation in moderately halophilic genus Pontibacillus.</title>
        <authorList>
            <person name="Yang H."/>
            <person name="Qian Z."/>
        </authorList>
    </citation>
    <scope>NUCLEOTIDE SEQUENCE [LARGE SCALE GENOMIC DNA]</scope>
    <source>
        <strain evidence="2">HN14</strain>
    </source>
</reference>
<dbReference type="Gene3D" id="3.40.50.1240">
    <property type="entry name" value="Phosphoglycerate mutase-like"/>
    <property type="match status" value="1"/>
</dbReference>
<dbReference type="InterPro" id="IPR050275">
    <property type="entry name" value="PGM_Phosphatase"/>
</dbReference>
<dbReference type="Proteomes" id="UP001236652">
    <property type="component" value="Chromosome"/>
</dbReference>
<dbReference type="SUPFAM" id="SSF53254">
    <property type="entry name" value="Phosphoglycerate mutase-like"/>
    <property type="match status" value="1"/>
</dbReference>
<organism evidence="1 2">
    <name type="scientific">Pontibacillus chungwhensis</name>
    <dbReference type="NCBI Taxonomy" id="265426"/>
    <lineage>
        <taxon>Bacteria</taxon>
        <taxon>Bacillati</taxon>
        <taxon>Bacillota</taxon>
        <taxon>Bacilli</taxon>
        <taxon>Bacillales</taxon>
        <taxon>Bacillaceae</taxon>
        <taxon>Pontibacillus</taxon>
    </lineage>
</organism>
<dbReference type="Pfam" id="PF00300">
    <property type="entry name" value="His_Phos_1"/>
    <property type="match status" value="1"/>
</dbReference>
<sequence length="182" mass="21011">MDKRVYLVRHCEAEGQSIQSPLTLNGMKQSEHLCDFFSNISIQKIITSPFLRAVQTIKPLSKKLDIEIEIDKRLSERTLSSKHLPDWFDKLKATFEDMDLTFEGGESSSDAAQRIVNVLESVLNENTNNIIIVTHGNILSLLIKKFDEHFGFEEWKNLSNPDVYLLTLSKEHHQIERLWKGN</sequence>
<dbReference type="EMBL" id="CP126446">
    <property type="protein sequence ID" value="WIF99193.1"/>
    <property type="molecule type" value="Genomic_DNA"/>
</dbReference>
<accession>A0ABY8V179</accession>
<dbReference type="InterPro" id="IPR029033">
    <property type="entry name" value="His_PPase_superfam"/>
</dbReference>
<gene>
    <name evidence="1" type="ORF">QNI29_05915</name>
</gene>
<dbReference type="PANTHER" id="PTHR48100:SF1">
    <property type="entry name" value="HISTIDINE PHOSPHATASE FAMILY PROTEIN-RELATED"/>
    <property type="match status" value="1"/>
</dbReference>